<keyword evidence="1" id="KW-0732">Signal</keyword>
<dbReference type="AlphaFoldDB" id="A0A7Y9FTL3"/>
<evidence type="ECO:0000313" key="3">
    <source>
        <dbReference type="Proteomes" id="UP000517753"/>
    </source>
</evidence>
<sequence length="433" mass="47145">MRLPLVALAGMLSMPFAAGVAQAQQSTDANLVLPNLPLDFDRGKNTSVLQRERPEYQAQGVRAGSFLLYPKLELGAGITDNAYQVDNNKEGDVYALIAPSIAANSNWSTHELNFNAGARLRRFASETPRNETNYNLDASGRLDATRSLTFNTLLRTARSTEPRSSAASPQDAAEAIQFQQTTASVGSAFAGARIRGQVAVSVDQFDFSDVRSFSGGRISQQGRDQTLLRTTARGEYAVSPDTSLFLQGGYTDTTYKYPLTTGIANRDSKEVNVIGGASFDLSALVRGGIGIGYVSRRYDAPIYRDISGLSAEAKIEYFPTQLTTVGLNVRRTVQDSYFGTSSGFFATAAALRVDHELLRNLLLNAQIGYEQDDFVNQNSKSKIVRYSAGGRYLLNRNFGFGLLVGRDNRSARGTVGLQSFDETRALLSIVLQR</sequence>
<name>A0A7Y9FTL3_9SPHN</name>
<feature type="signal peptide" evidence="1">
    <location>
        <begin position="1"/>
        <end position="23"/>
    </location>
</feature>
<evidence type="ECO:0000256" key="1">
    <source>
        <dbReference type="SAM" id="SignalP"/>
    </source>
</evidence>
<organism evidence="2 3">
    <name type="scientific">Sphingomonas melonis</name>
    <dbReference type="NCBI Taxonomy" id="152682"/>
    <lineage>
        <taxon>Bacteria</taxon>
        <taxon>Pseudomonadati</taxon>
        <taxon>Pseudomonadota</taxon>
        <taxon>Alphaproteobacteria</taxon>
        <taxon>Sphingomonadales</taxon>
        <taxon>Sphingomonadaceae</taxon>
        <taxon>Sphingomonas</taxon>
    </lineage>
</organism>
<dbReference type="InterPro" id="IPR018759">
    <property type="entry name" value="BBP2_2"/>
</dbReference>
<reference evidence="2 3" key="1">
    <citation type="submission" date="2020-07" db="EMBL/GenBank/DDBJ databases">
        <authorList>
            <person name="Partida-Martinez L."/>
            <person name="Huntemann M."/>
            <person name="Clum A."/>
            <person name="Wang J."/>
            <person name="Palaniappan K."/>
            <person name="Ritter S."/>
            <person name="Chen I.-M."/>
            <person name="Stamatis D."/>
            <person name="Reddy T."/>
            <person name="O'Malley R."/>
            <person name="Daum C."/>
            <person name="Shapiro N."/>
            <person name="Ivanova N."/>
            <person name="Kyrpides N."/>
            <person name="Woyke T."/>
        </authorList>
    </citation>
    <scope>NUCLEOTIDE SEQUENCE [LARGE SCALE GENOMIC DNA]</scope>
    <source>
        <strain evidence="2 3">AS2.3</strain>
    </source>
</reference>
<keyword evidence="3" id="KW-1185">Reference proteome</keyword>
<evidence type="ECO:0008006" key="4">
    <source>
        <dbReference type="Google" id="ProtNLM"/>
    </source>
</evidence>
<comment type="caution">
    <text evidence="2">The sequence shown here is derived from an EMBL/GenBank/DDBJ whole genome shotgun (WGS) entry which is preliminary data.</text>
</comment>
<dbReference type="SUPFAM" id="SSF56935">
    <property type="entry name" value="Porins"/>
    <property type="match status" value="1"/>
</dbReference>
<proteinExistence type="predicted"/>
<dbReference type="RefSeq" id="WP_179510385.1">
    <property type="nucleotide sequence ID" value="NZ_JACCBY010000008.1"/>
</dbReference>
<dbReference type="Pfam" id="PF10082">
    <property type="entry name" value="BBP2_2"/>
    <property type="match status" value="1"/>
</dbReference>
<gene>
    <name evidence="2" type="ORF">HD841_003801</name>
</gene>
<evidence type="ECO:0000313" key="2">
    <source>
        <dbReference type="EMBL" id="NYD91981.1"/>
    </source>
</evidence>
<reference evidence="2 3" key="2">
    <citation type="submission" date="2020-08" db="EMBL/GenBank/DDBJ databases">
        <title>The Agave Microbiome: Exploring the role of microbial communities in plant adaptations to desert environments.</title>
        <authorList>
            <person name="Partida-Martinez L.P."/>
        </authorList>
    </citation>
    <scope>NUCLEOTIDE SEQUENCE [LARGE SCALE GENOMIC DNA]</scope>
    <source>
        <strain evidence="2 3">AS2.3</strain>
    </source>
</reference>
<dbReference type="Proteomes" id="UP000517753">
    <property type="component" value="Unassembled WGS sequence"/>
</dbReference>
<protein>
    <recommendedName>
        <fullName evidence="4">Outer membrane beta-barrel protein</fullName>
    </recommendedName>
</protein>
<accession>A0A7Y9FTL3</accession>
<feature type="chain" id="PRO_5030905837" description="Outer membrane beta-barrel protein" evidence="1">
    <location>
        <begin position="24"/>
        <end position="433"/>
    </location>
</feature>
<dbReference type="EMBL" id="JACCBY010000008">
    <property type="protein sequence ID" value="NYD91981.1"/>
    <property type="molecule type" value="Genomic_DNA"/>
</dbReference>